<dbReference type="Proteomes" id="UP000446786">
    <property type="component" value="Unassembled WGS sequence"/>
</dbReference>
<name>A0A845AU86_9SPHN</name>
<gene>
    <name evidence="3" type="ORF">GRI94_12360</name>
</gene>
<evidence type="ECO:0000259" key="2">
    <source>
        <dbReference type="PROSITE" id="PS50263"/>
    </source>
</evidence>
<dbReference type="RefSeq" id="WP_160779942.1">
    <property type="nucleotide sequence ID" value="NZ_BAAAZF010000001.1"/>
</dbReference>
<organism evidence="3 4">
    <name type="scientific">Parerythrobacter jejuensis</name>
    <dbReference type="NCBI Taxonomy" id="795812"/>
    <lineage>
        <taxon>Bacteria</taxon>
        <taxon>Pseudomonadati</taxon>
        <taxon>Pseudomonadota</taxon>
        <taxon>Alphaproteobacteria</taxon>
        <taxon>Sphingomonadales</taxon>
        <taxon>Erythrobacteraceae</taxon>
        <taxon>Parerythrobacter</taxon>
    </lineage>
</organism>
<dbReference type="OrthoDB" id="9803803at2"/>
<dbReference type="GO" id="GO:0016787">
    <property type="term" value="F:hydrolase activity"/>
    <property type="evidence" value="ECO:0007669"/>
    <property type="project" value="UniProtKB-KW"/>
</dbReference>
<dbReference type="InterPro" id="IPR044149">
    <property type="entry name" value="Nitrilases_CHs"/>
</dbReference>
<comment type="caution">
    <text evidence="3">The sequence shown here is derived from an EMBL/GenBank/DDBJ whole genome shotgun (WGS) entry which is preliminary data.</text>
</comment>
<proteinExistence type="inferred from homology"/>
<dbReference type="Gene3D" id="3.60.110.10">
    <property type="entry name" value="Carbon-nitrogen hydrolase"/>
    <property type="match status" value="1"/>
</dbReference>
<dbReference type="Pfam" id="PF00795">
    <property type="entry name" value="CN_hydrolase"/>
    <property type="match status" value="1"/>
</dbReference>
<reference evidence="3 4" key="1">
    <citation type="submission" date="2019-12" db="EMBL/GenBank/DDBJ databases">
        <title>Genomic-based taxomic classification of the family Erythrobacteraceae.</title>
        <authorList>
            <person name="Xu L."/>
        </authorList>
    </citation>
    <scope>NUCLEOTIDE SEQUENCE [LARGE SCALE GENOMIC DNA]</scope>
    <source>
        <strain evidence="3 4">JCM 16677</strain>
    </source>
</reference>
<sequence length="319" mass="34439">MTTLNVAIVQGRPIPLAIGDGITQATRLAKEAIDGSAQLVAFGETFLGGYPLWLDEAPGAALWDHPGSKALHRILLENAVVPNDERLLPLQELCDETGAVISIGAHERVRNSLYNNQLTFRPGLPVLDHRKLVPTHGERLVWMRGDGSTLGVHQAEWGRVGSLICWEHWMPLARAAMHNLGEAVHVAAWPTVREQYAIASRHYAMEGRCFVLAAGLVQTKDDLLDGIERTGGDAAARELAEAIEGDVLNKGRSLIAAPDASVVAQAGEGEEILHAGLDLSAISEGLASLDTDGHYSRPDVFELSVDTRAKDGVVRERRS</sequence>
<evidence type="ECO:0000313" key="4">
    <source>
        <dbReference type="Proteomes" id="UP000446786"/>
    </source>
</evidence>
<dbReference type="SUPFAM" id="SSF56317">
    <property type="entry name" value="Carbon-nitrogen hydrolase"/>
    <property type="match status" value="1"/>
</dbReference>
<dbReference type="PANTHER" id="PTHR46044:SF1">
    <property type="entry name" value="CN HYDROLASE DOMAIN-CONTAINING PROTEIN"/>
    <property type="match status" value="1"/>
</dbReference>
<evidence type="ECO:0000256" key="1">
    <source>
        <dbReference type="ARBA" id="ARBA00008129"/>
    </source>
</evidence>
<dbReference type="CDD" id="cd07564">
    <property type="entry name" value="nitrilases_CHs"/>
    <property type="match status" value="1"/>
</dbReference>
<evidence type="ECO:0000313" key="3">
    <source>
        <dbReference type="EMBL" id="MXP32615.1"/>
    </source>
</evidence>
<protein>
    <submittedName>
        <fullName evidence="3">Carbon-nitrogen hydrolase family protein</fullName>
    </submittedName>
</protein>
<accession>A0A845AU86</accession>
<keyword evidence="3" id="KW-0378">Hydrolase</keyword>
<comment type="similarity">
    <text evidence="1">Belongs to the carbon-nitrogen hydrolase superfamily. Nitrilase family.</text>
</comment>
<dbReference type="PROSITE" id="PS50263">
    <property type="entry name" value="CN_HYDROLASE"/>
    <property type="match status" value="1"/>
</dbReference>
<feature type="domain" description="CN hydrolase" evidence="2">
    <location>
        <begin position="4"/>
        <end position="279"/>
    </location>
</feature>
<dbReference type="EMBL" id="WTYE01000001">
    <property type="protein sequence ID" value="MXP32615.1"/>
    <property type="molecule type" value="Genomic_DNA"/>
</dbReference>
<dbReference type="PANTHER" id="PTHR46044">
    <property type="entry name" value="NITRILASE"/>
    <property type="match status" value="1"/>
</dbReference>
<dbReference type="InterPro" id="IPR003010">
    <property type="entry name" value="C-N_Hydrolase"/>
</dbReference>
<keyword evidence="4" id="KW-1185">Reference proteome</keyword>
<dbReference type="AlphaFoldDB" id="A0A845AU86"/>
<dbReference type="InterPro" id="IPR036526">
    <property type="entry name" value="C-N_Hydrolase_sf"/>
</dbReference>